<dbReference type="Proteomes" id="UP000036403">
    <property type="component" value="Unassembled WGS sequence"/>
</dbReference>
<feature type="region of interest" description="Disordered" evidence="2">
    <location>
        <begin position="262"/>
        <end position="309"/>
    </location>
</feature>
<sequence>MPLKKELQFRQLQDPKLKSLSEKLECNKDNKYKIIDGLVIRKSADKPRFVIPDAMINNIIRFYHDDMAHCGLEKTVKGISTNYWFPSLKKKVLILSKYYLDNCVTCLLANPAVAVAAPWANGLVERINRFLKSSLRKIVEDDESWNSHLDTVQYVINNTYHSSVKATPSKLMFGVEMRNHPDAELVRSLNNIAKADLDIQEDRELARKLAVETTEKIKEYNNAYYDKRHKKPSQYHPGDYVLIRDYVIKPGEDKKLKPKMDINIDSSDEEMPINAPVGQKIAKSNDNKDNNNKEPPENANPPHTIKCRT</sequence>
<dbReference type="GO" id="GO:0015074">
    <property type="term" value="P:DNA integration"/>
    <property type="evidence" value="ECO:0007669"/>
    <property type="project" value="InterPro"/>
</dbReference>
<dbReference type="InterPro" id="IPR036397">
    <property type="entry name" value="RNaseH_sf"/>
</dbReference>
<dbReference type="PANTHER" id="PTHR37984">
    <property type="entry name" value="PROTEIN CBG26694"/>
    <property type="match status" value="1"/>
</dbReference>
<evidence type="ECO:0000259" key="3">
    <source>
        <dbReference type="PROSITE" id="PS50994"/>
    </source>
</evidence>
<dbReference type="InterPro" id="IPR012337">
    <property type="entry name" value="RNaseH-like_sf"/>
</dbReference>
<dbReference type="AlphaFoldDB" id="A0A0J7K4F7"/>
<protein>
    <recommendedName>
        <fullName evidence="1">RNA-directed DNA polymerase</fullName>
        <ecNumber evidence="1">2.7.7.49</ecNumber>
    </recommendedName>
</protein>
<keyword evidence="5" id="KW-1185">Reference proteome</keyword>
<dbReference type="PANTHER" id="PTHR37984:SF5">
    <property type="entry name" value="PROTEIN NYNRIN-LIKE"/>
    <property type="match status" value="1"/>
</dbReference>
<comment type="caution">
    <text evidence="4">The sequence shown here is derived from an EMBL/GenBank/DDBJ whole genome shotgun (WGS) entry which is preliminary data.</text>
</comment>
<dbReference type="Pfam" id="PF17921">
    <property type="entry name" value="Integrase_H2C2"/>
    <property type="match status" value="1"/>
</dbReference>
<reference evidence="4 5" key="1">
    <citation type="submission" date="2015-04" db="EMBL/GenBank/DDBJ databases">
        <title>Lasius niger genome sequencing.</title>
        <authorList>
            <person name="Konorov E.A."/>
            <person name="Nikitin M.A."/>
            <person name="Kirill M.V."/>
            <person name="Chang P."/>
        </authorList>
    </citation>
    <scope>NUCLEOTIDE SEQUENCE [LARGE SCALE GENOMIC DNA]</scope>
    <source>
        <tissue evidence="4">Whole</tissue>
    </source>
</reference>
<feature type="domain" description="Integrase catalytic" evidence="3">
    <location>
        <begin position="118"/>
        <end position="176"/>
    </location>
</feature>
<dbReference type="GO" id="GO:0003964">
    <property type="term" value="F:RNA-directed DNA polymerase activity"/>
    <property type="evidence" value="ECO:0007669"/>
    <property type="project" value="UniProtKB-EC"/>
</dbReference>
<feature type="compositionally biased region" description="Basic and acidic residues" evidence="2">
    <location>
        <begin position="283"/>
        <end position="296"/>
    </location>
</feature>
<accession>A0A0J7K4F7</accession>
<evidence type="ECO:0000313" key="5">
    <source>
        <dbReference type="Proteomes" id="UP000036403"/>
    </source>
</evidence>
<evidence type="ECO:0000313" key="4">
    <source>
        <dbReference type="EMBL" id="KMQ85358.1"/>
    </source>
</evidence>
<dbReference type="GO" id="GO:0003676">
    <property type="term" value="F:nucleic acid binding"/>
    <property type="evidence" value="ECO:0007669"/>
    <property type="project" value="InterPro"/>
</dbReference>
<dbReference type="PROSITE" id="PS50994">
    <property type="entry name" value="INTEGRASE"/>
    <property type="match status" value="1"/>
</dbReference>
<name>A0A0J7K4F7_LASNI</name>
<dbReference type="EMBL" id="LBMM01014043">
    <property type="protein sequence ID" value="KMQ85358.1"/>
    <property type="molecule type" value="Genomic_DNA"/>
</dbReference>
<dbReference type="PaxDb" id="67767-A0A0J7K4F7"/>
<dbReference type="Gene3D" id="3.30.420.10">
    <property type="entry name" value="Ribonuclease H-like superfamily/Ribonuclease H"/>
    <property type="match status" value="1"/>
</dbReference>
<dbReference type="Gene3D" id="1.10.340.70">
    <property type="match status" value="1"/>
</dbReference>
<dbReference type="InterPro" id="IPR041588">
    <property type="entry name" value="Integrase_H2C2"/>
</dbReference>
<evidence type="ECO:0000256" key="1">
    <source>
        <dbReference type="ARBA" id="ARBA00012493"/>
    </source>
</evidence>
<gene>
    <name evidence="4" type="ORF">RF55_16157</name>
</gene>
<dbReference type="InterPro" id="IPR050951">
    <property type="entry name" value="Retrovirus_Pol_polyprotein"/>
</dbReference>
<organism evidence="4 5">
    <name type="scientific">Lasius niger</name>
    <name type="common">Black garden ant</name>
    <dbReference type="NCBI Taxonomy" id="67767"/>
    <lineage>
        <taxon>Eukaryota</taxon>
        <taxon>Metazoa</taxon>
        <taxon>Ecdysozoa</taxon>
        <taxon>Arthropoda</taxon>
        <taxon>Hexapoda</taxon>
        <taxon>Insecta</taxon>
        <taxon>Pterygota</taxon>
        <taxon>Neoptera</taxon>
        <taxon>Endopterygota</taxon>
        <taxon>Hymenoptera</taxon>
        <taxon>Apocrita</taxon>
        <taxon>Aculeata</taxon>
        <taxon>Formicoidea</taxon>
        <taxon>Formicidae</taxon>
        <taxon>Formicinae</taxon>
        <taxon>Lasius</taxon>
        <taxon>Lasius</taxon>
    </lineage>
</organism>
<dbReference type="InterPro" id="IPR001584">
    <property type="entry name" value="Integrase_cat-core"/>
</dbReference>
<dbReference type="OrthoDB" id="8038053at2759"/>
<evidence type="ECO:0000256" key="2">
    <source>
        <dbReference type="SAM" id="MobiDB-lite"/>
    </source>
</evidence>
<dbReference type="EC" id="2.7.7.49" evidence="1"/>
<dbReference type="SUPFAM" id="SSF53098">
    <property type="entry name" value="Ribonuclease H-like"/>
    <property type="match status" value="1"/>
</dbReference>
<proteinExistence type="predicted"/>